<gene>
    <name evidence="2" type="ORF">COO91_06485</name>
    <name evidence="3" type="ORF">COO91_07342</name>
</gene>
<feature type="domain" description="Helix-turn-helix" evidence="1">
    <location>
        <begin position="21"/>
        <end position="67"/>
    </location>
</feature>
<dbReference type="RefSeq" id="WP_100901176.1">
    <property type="nucleotide sequence ID" value="NZ_CAWNNC010000001.1"/>
</dbReference>
<sequence>MLRLPHRVRRQSDKSNKDNNYISLSESCKILFLTESSIRYHIIRHRLKAFKSGGKWYLSKDSVETFKTWQNYNKRKDH</sequence>
<proteinExistence type="predicted"/>
<accession>A0A2K8SYK8</accession>
<dbReference type="EMBL" id="CP024785">
    <property type="protein sequence ID" value="AUB41294.1"/>
    <property type="molecule type" value="Genomic_DNA"/>
</dbReference>
<evidence type="ECO:0000313" key="3">
    <source>
        <dbReference type="EMBL" id="AUB41294.1"/>
    </source>
</evidence>
<reference evidence="2 4" key="1">
    <citation type="submission" date="2017-11" db="EMBL/GenBank/DDBJ databases">
        <title>Complete genome of a free-living desiccation-tolerant cyanobacterium and its photosynthetic adaptation to extreme terrestrial habitat.</title>
        <authorList>
            <person name="Shang J."/>
        </authorList>
    </citation>
    <scope>NUCLEOTIDE SEQUENCE [LARGE SCALE GENOMIC DNA]</scope>
    <source>
        <strain evidence="2 4">CCNUN1</strain>
    </source>
</reference>
<protein>
    <submittedName>
        <fullName evidence="2">Helix-turn-helix domain</fullName>
    </submittedName>
</protein>
<evidence type="ECO:0000313" key="4">
    <source>
        <dbReference type="Proteomes" id="UP000232003"/>
    </source>
</evidence>
<keyword evidence="4" id="KW-1185">Reference proteome</keyword>
<dbReference type="KEGG" id="nfl:COO91_07342"/>
<evidence type="ECO:0000313" key="2">
    <source>
        <dbReference type="EMBL" id="AUB40470.1"/>
    </source>
</evidence>
<dbReference type="InterPro" id="IPR041657">
    <property type="entry name" value="HTH_17"/>
</dbReference>
<dbReference type="KEGG" id="nfl:COO91_06485"/>
<name>A0A2K8SYK8_9NOSO</name>
<dbReference type="Pfam" id="PF12728">
    <property type="entry name" value="HTH_17"/>
    <property type="match status" value="1"/>
</dbReference>
<dbReference type="EMBL" id="CP024785">
    <property type="protein sequence ID" value="AUB40470.1"/>
    <property type="molecule type" value="Genomic_DNA"/>
</dbReference>
<dbReference type="Proteomes" id="UP000232003">
    <property type="component" value="Chromosome"/>
</dbReference>
<evidence type="ECO:0000259" key="1">
    <source>
        <dbReference type="Pfam" id="PF12728"/>
    </source>
</evidence>
<dbReference type="AlphaFoldDB" id="A0A2K8SYK8"/>
<organism evidence="2 4">
    <name type="scientific">Nostoc flagelliforme CCNUN1</name>
    <dbReference type="NCBI Taxonomy" id="2038116"/>
    <lineage>
        <taxon>Bacteria</taxon>
        <taxon>Bacillati</taxon>
        <taxon>Cyanobacteriota</taxon>
        <taxon>Cyanophyceae</taxon>
        <taxon>Nostocales</taxon>
        <taxon>Nostocaceae</taxon>
        <taxon>Nostoc</taxon>
    </lineage>
</organism>